<dbReference type="CDD" id="cd10017">
    <property type="entry name" value="B3_DNA"/>
    <property type="match status" value="1"/>
</dbReference>
<evidence type="ECO:0000256" key="10">
    <source>
        <dbReference type="ARBA" id="ARBA00023163"/>
    </source>
</evidence>
<name>A0A9Q0U2Y0_9ROSI</name>
<evidence type="ECO:0000256" key="2">
    <source>
        <dbReference type="ARBA" id="ARBA00004167"/>
    </source>
</evidence>
<evidence type="ECO:0000256" key="6">
    <source>
        <dbReference type="ARBA" id="ARBA00022989"/>
    </source>
</evidence>
<dbReference type="AlphaFoldDB" id="A0A9Q0U2Y0"/>
<accession>A0A9Q0U2Y0</accession>
<dbReference type="PROSITE" id="PS50863">
    <property type="entry name" value="B3"/>
    <property type="match status" value="1"/>
</dbReference>
<proteinExistence type="inferred from homology"/>
<evidence type="ECO:0000259" key="13">
    <source>
        <dbReference type="PROSITE" id="PS50863"/>
    </source>
</evidence>
<dbReference type="GO" id="GO:0003677">
    <property type="term" value="F:DNA binding"/>
    <property type="evidence" value="ECO:0007669"/>
    <property type="project" value="UniProtKB-KW"/>
</dbReference>
<dbReference type="GO" id="GO:0005634">
    <property type="term" value="C:nucleus"/>
    <property type="evidence" value="ECO:0007669"/>
    <property type="project" value="UniProtKB-SubCell"/>
</dbReference>
<dbReference type="SUPFAM" id="SSF103441">
    <property type="entry name" value="PetM subunit of the cytochrome b6f complex"/>
    <property type="match status" value="1"/>
</dbReference>
<evidence type="ECO:0000313" key="15">
    <source>
        <dbReference type="Proteomes" id="UP001151752"/>
    </source>
</evidence>
<keyword evidence="10" id="KW-0804">Transcription</keyword>
<feature type="domain" description="TF-B3" evidence="13">
    <location>
        <begin position="228"/>
        <end position="323"/>
    </location>
</feature>
<dbReference type="EMBL" id="JAPFFM010000013">
    <property type="protein sequence ID" value="KAJ6722499.1"/>
    <property type="molecule type" value="Genomic_DNA"/>
</dbReference>
<dbReference type="SMART" id="SM01019">
    <property type="entry name" value="B3"/>
    <property type="match status" value="1"/>
</dbReference>
<dbReference type="InterPro" id="IPR015300">
    <property type="entry name" value="DNA-bd_pseudobarrel_sf"/>
</dbReference>
<dbReference type="Gene3D" id="2.40.330.10">
    <property type="entry name" value="DNA-binding pseudobarrel domain"/>
    <property type="match status" value="2"/>
</dbReference>
<dbReference type="SUPFAM" id="SSF101936">
    <property type="entry name" value="DNA-binding pseudobarrel domain"/>
    <property type="match status" value="1"/>
</dbReference>
<dbReference type="GO" id="GO:0016020">
    <property type="term" value="C:membrane"/>
    <property type="evidence" value="ECO:0007669"/>
    <property type="project" value="UniProtKB-SubCell"/>
</dbReference>
<protein>
    <submittedName>
        <fullName evidence="14">BINDING PROTEIN putative-RELATED</fullName>
    </submittedName>
</protein>
<keyword evidence="7" id="KW-0805">Transcription regulation</keyword>
<gene>
    <name evidence="14" type="ORF">OIU74_007151</name>
</gene>
<keyword evidence="3" id="KW-0813">Transport</keyword>
<evidence type="ECO:0000256" key="8">
    <source>
        <dbReference type="ARBA" id="ARBA00023125"/>
    </source>
</evidence>
<dbReference type="GO" id="GO:0009512">
    <property type="term" value="C:cytochrome b6f complex"/>
    <property type="evidence" value="ECO:0007669"/>
    <property type="project" value="InterPro"/>
</dbReference>
<keyword evidence="8" id="KW-0238">DNA-binding</keyword>
<evidence type="ECO:0000256" key="12">
    <source>
        <dbReference type="SAM" id="Phobius"/>
    </source>
</evidence>
<keyword evidence="15" id="KW-1185">Reference proteome</keyword>
<dbReference type="Pfam" id="PF02362">
    <property type="entry name" value="B3"/>
    <property type="match status" value="1"/>
</dbReference>
<keyword evidence="11" id="KW-0539">Nucleus</keyword>
<reference evidence="14" key="2">
    <citation type="journal article" date="2023" name="Int. J. Mol. Sci.">
        <title>De Novo Assembly and Annotation of 11 Diverse Shrub Willow (Salix) Genomes Reveals Novel Gene Organization in Sex-Linked Regions.</title>
        <authorList>
            <person name="Hyden B."/>
            <person name="Feng K."/>
            <person name="Yates T.B."/>
            <person name="Jawdy S."/>
            <person name="Cereghino C."/>
            <person name="Smart L.B."/>
            <person name="Muchero W."/>
        </authorList>
    </citation>
    <scope>NUCLEOTIDE SEQUENCE</scope>
    <source>
        <tissue evidence="14">Shoot tip</tissue>
    </source>
</reference>
<keyword evidence="4 12" id="KW-0812">Transmembrane</keyword>
<dbReference type="PANTHER" id="PTHR34951">
    <property type="entry name" value="B6F COMPLEX SUBUNIT, PUTATIVE, EXPRESSED-RELATED"/>
    <property type="match status" value="1"/>
</dbReference>
<evidence type="ECO:0000256" key="11">
    <source>
        <dbReference type="ARBA" id="ARBA00023242"/>
    </source>
</evidence>
<comment type="subcellular location">
    <subcellularLocation>
        <location evidence="2">Membrane</location>
        <topology evidence="2">Single-pass membrane protein</topology>
    </subcellularLocation>
    <subcellularLocation>
        <location evidence="1">Nucleus</location>
    </subcellularLocation>
</comment>
<dbReference type="InterPro" id="IPR053333">
    <property type="entry name" value="Cytochrome_b6-f_sub7"/>
</dbReference>
<sequence>MGEETCEDCRSWEEELYWTHFQCTRFSQILSAGFDHQLPIPETFSNHLKKKLLENVTLKGPSGSTWQYNGESNFDVLIFDGQSLCEKAASYFVRKCGHREGDSLVQTKRKTVEDSVEVTYTCPHNGLGGTPEKSADGYIYRTPVRNTVVSKAIDKKTRREIKFGKPIQTRKSVRYEGPSSTAEEIETKPDVRHVPISMPDVSIGRIVTEEDKLNALRFAQTAQTNDGFVVIMKPTHVYRKFYMVIPSAWSTRHFRTLEKKVVILRVKENTWNTNFLYDKYKNSGGLSSGWKSFALDNNLQEFDVCLFEPSGTMNNSIVLYQWRTLAIARAWKECQSHYFSPYPISSLYKKFPSCLPLLVCKLFQSTVQAWQQQQLPFTPATITGAVVNFGRNIPRRTNEVVYIGGMSSYGGLKAQNSVLSLNTPVSTEQCFAKVVSSLRGKSDGKGGGGGALFSKCSDVGEIFRIAAIMNGLVLVGVAVGFVLLRVEAWVEENE</sequence>
<comment type="caution">
    <text evidence="14">The sequence shown here is derived from an EMBL/GenBank/DDBJ whole genome shotgun (WGS) entry which is preliminary data.</text>
</comment>
<evidence type="ECO:0000313" key="14">
    <source>
        <dbReference type="EMBL" id="KAJ6722499.1"/>
    </source>
</evidence>
<dbReference type="Pfam" id="PF08041">
    <property type="entry name" value="PetM"/>
    <property type="match status" value="1"/>
</dbReference>
<evidence type="ECO:0000256" key="3">
    <source>
        <dbReference type="ARBA" id="ARBA00022448"/>
    </source>
</evidence>
<evidence type="ECO:0000256" key="4">
    <source>
        <dbReference type="ARBA" id="ARBA00022692"/>
    </source>
</evidence>
<feature type="transmembrane region" description="Helical" evidence="12">
    <location>
        <begin position="462"/>
        <end position="484"/>
    </location>
</feature>
<dbReference type="PANTHER" id="PTHR34951:SF2">
    <property type="entry name" value="CYTOCHROME B6-F COMPLEX SUBUNIT 7"/>
    <property type="match status" value="1"/>
</dbReference>
<dbReference type="InterPro" id="IPR012595">
    <property type="entry name" value="PetM_cyt_b6/f_cplx_su7"/>
</dbReference>
<evidence type="ECO:0000256" key="1">
    <source>
        <dbReference type="ARBA" id="ARBA00004123"/>
    </source>
</evidence>
<organism evidence="14 15">
    <name type="scientific">Salix koriyanagi</name>
    <dbReference type="NCBI Taxonomy" id="2511006"/>
    <lineage>
        <taxon>Eukaryota</taxon>
        <taxon>Viridiplantae</taxon>
        <taxon>Streptophyta</taxon>
        <taxon>Embryophyta</taxon>
        <taxon>Tracheophyta</taxon>
        <taxon>Spermatophyta</taxon>
        <taxon>Magnoliopsida</taxon>
        <taxon>eudicotyledons</taxon>
        <taxon>Gunneridae</taxon>
        <taxon>Pentapetalae</taxon>
        <taxon>rosids</taxon>
        <taxon>fabids</taxon>
        <taxon>Malpighiales</taxon>
        <taxon>Salicaceae</taxon>
        <taxon>Saliceae</taxon>
        <taxon>Salix</taxon>
    </lineage>
</organism>
<keyword evidence="9 12" id="KW-0472">Membrane</keyword>
<dbReference type="Proteomes" id="UP001151752">
    <property type="component" value="Chromosome 14"/>
</dbReference>
<evidence type="ECO:0000256" key="9">
    <source>
        <dbReference type="ARBA" id="ARBA00023136"/>
    </source>
</evidence>
<evidence type="ECO:0000256" key="7">
    <source>
        <dbReference type="ARBA" id="ARBA00023015"/>
    </source>
</evidence>
<reference evidence="14" key="1">
    <citation type="submission" date="2022-11" db="EMBL/GenBank/DDBJ databases">
        <authorList>
            <person name="Hyden B.L."/>
            <person name="Feng K."/>
            <person name="Yates T."/>
            <person name="Jawdy S."/>
            <person name="Smart L.B."/>
            <person name="Muchero W."/>
        </authorList>
    </citation>
    <scope>NUCLEOTIDE SEQUENCE</scope>
    <source>
        <tissue evidence="14">Shoot tip</tissue>
    </source>
</reference>
<keyword evidence="6 12" id="KW-1133">Transmembrane helix</keyword>
<dbReference type="HAMAP" id="MF_00396">
    <property type="entry name" value="Cytb6_f_PetM"/>
    <property type="match status" value="1"/>
</dbReference>
<evidence type="ECO:0000256" key="5">
    <source>
        <dbReference type="ARBA" id="ARBA00022982"/>
    </source>
</evidence>
<keyword evidence="5" id="KW-0249">Electron transport</keyword>
<dbReference type="InterPro" id="IPR003340">
    <property type="entry name" value="B3_DNA-bd"/>
</dbReference>